<accession>A0A4Y6UYW3</accession>
<dbReference type="Gene3D" id="3.30.450.150">
    <property type="entry name" value="Haem-degrading domain"/>
    <property type="match status" value="1"/>
</dbReference>
<evidence type="ECO:0000313" key="3">
    <source>
        <dbReference type="Proteomes" id="UP000316968"/>
    </source>
</evidence>
<sequence>MSVTPETKLSQMRQEEQELRFVSFDAETALALGLTLIEEARRTGKKVTVDITRQGHRLFLHAMEGTSPENEDWIRRKNNTVARFVKSSWHAALQLRSENQTLAGDYGLSDDEYVLAGGAFPLMLAGEGLIGTITVSGLPDQEDHDLVTSGIRRFLAEQQG</sequence>
<dbReference type="PANTHER" id="PTHR28255">
    <property type="match status" value="1"/>
</dbReference>
<proteinExistence type="inferred from homology"/>
<comment type="similarity">
    <text evidence="1">Belongs to the UPF0303 family.</text>
</comment>
<dbReference type="AlphaFoldDB" id="A0A4Y6UYW3"/>
<dbReference type="PANTHER" id="PTHR28255:SF1">
    <property type="entry name" value="UPF0303 PROTEIN YBR137W"/>
    <property type="match status" value="1"/>
</dbReference>
<dbReference type="EMBL" id="CP041217">
    <property type="protein sequence ID" value="QDH21790.1"/>
    <property type="molecule type" value="Genomic_DNA"/>
</dbReference>
<organism evidence="2 3">
    <name type="scientific">Saccharibacillus brassicae</name>
    <dbReference type="NCBI Taxonomy" id="2583377"/>
    <lineage>
        <taxon>Bacteria</taxon>
        <taxon>Bacillati</taxon>
        <taxon>Bacillota</taxon>
        <taxon>Bacilli</taxon>
        <taxon>Bacillales</taxon>
        <taxon>Paenibacillaceae</taxon>
        <taxon>Saccharibacillus</taxon>
    </lineage>
</organism>
<dbReference type="RefSeq" id="WP_141448334.1">
    <property type="nucleotide sequence ID" value="NZ_CP041217.1"/>
</dbReference>
<name>A0A4Y6UYW3_SACBS</name>
<dbReference type="OrthoDB" id="9815315at2"/>
<dbReference type="InterPro" id="IPR038084">
    <property type="entry name" value="PduO/GlcC-like_sf"/>
</dbReference>
<keyword evidence="3" id="KW-1185">Reference proteome</keyword>
<evidence type="ECO:0000313" key="2">
    <source>
        <dbReference type="EMBL" id="QDH21790.1"/>
    </source>
</evidence>
<protein>
    <recommendedName>
        <fullName evidence="1">UPF0303 protein FFV09_13610</fullName>
    </recommendedName>
</protein>
<dbReference type="NCBIfam" id="NF002696">
    <property type="entry name" value="PRK02487.1-5"/>
    <property type="match status" value="1"/>
</dbReference>
<dbReference type="SUPFAM" id="SSF143744">
    <property type="entry name" value="GlcG-like"/>
    <property type="match status" value="1"/>
</dbReference>
<dbReference type="Proteomes" id="UP000316968">
    <property type="component" value="Chromosome"/>
</dbReference>
<dbReference type="PIRSF" id="PIRSF008757">
    <property type="entry name" value="UCP008757"/>
    <property type="match status" value="1"/>
</dbReference>
<dbReference type="InterPro" id="IPR005624">
    <property type="entry name" value="PduO/GlcC-like"/>
</dbReference>
<dbReference type="Pfam" id="PF03928">
    <property type="entry name" value="HbpS-like"/>
    <property type="match status" value="1"/>
</dbReference>
<reference evidence="2 3" key="1">
    <citation type="submission" date="2019-06" db="EMBL/GenBank/DDBJ databases">
        <title>Saccharibacillus brassicae sp. nov., an endophytic bacterium isolated from Chinese cabbage seeds (Brassica pekinensis).</title>
        <authorList>
            <person name="Jiang L."/>
            <person name="Lee J."/>
            <person name="Kim S.W."/>
        </authorList>
    </citation>
    <scope>NUCLEOTIDE SEQUENCE [LARGE SCALE GENOMIC DNA]</scope>
    <source>
        <strain evidence="3">KCTC 43072 / ATSA2</strain>
    </source>
</reference>
<evidence type="ECO:0000256" key="1">
    <source>
        <dbReference type="HAMAP-Rule" id="MF_00761"/>
    </source>
</evidence>
<gene>
    <name evidence="2" type="ORF">FFV09_13610</name>
</gene>
<dbReference type="HAMAP" id="MF_00761">
    <property type="entry name" value="UPF0303"/>
    <property type="match status" value="1"/>
</dbReference>
<dbReference type="KEGG" id="saca:FFV09_13610"/>
<dbReference type="InterPro" id="IPR010371">
    <property type="entry name" value="YBR137W-like"/>
</dbReference>